<evidence type="ECO:0000256" key="3">
    <source>
        <dbReference type="ARBA" id="ARBA00022490"/>
    </source>
</evidence>
<dbReference type="EMBL" id="ACJX03000001">
    <property type="protein sequence ID" value="KRT36255.1"/>
    <property type="molecule type" value="Genomic_DNA"/>
</dbReference>
<sequence>MASPDWHEEARVMVETQIKSRNIKNEALLEAMSKLPRHLFVPDNLRRVAYADCALPIGEGQTVSQPYIVAKMTELLDPQKGDKVLEIGTGSGYQAAVLAFLGCEVYTIERIAALSERAKKVFEKLGIADKVQTKIGDGRLGWAEESPFDRVIVTAAASKIEETWIDQLAEGGRLVVPLVVSFRTEQLIKITKLKGRLHEERHDYCSFVPLLPGVKEI</sequence>
<dbReference type="SUPFAM" id="SSF53335">
    <property type="entry name" value="S-adenosyl-L-methionine-dependent methyltransferases"/>
    <property type="match status" value="1"/>
</dbReference>
<dbReference type="Pfam" id="PF01135">
    <property type="entry name" value="PCMT"/>
    <property type="match status" value="1"/>
</dbReference>
<comment type="catalytic activity">
    <reaction evidence="7">
        <text>[protein]-L-isoaspartate + S-adenosyl-L-methionine = [protein]-L-isoaspartate alpha-methyl ester + S-adenosyl-L-homocysteine</text>
        <dbReference type="Rhea" id="RHEA:12705"/>
        <dbReference type="Rhea" id="RHEA-COMP:12143"/>
        <dbReference type="Rhea" id="RHEA-COMP:12144"/>
        <dbReference type="ChEBI" id="CHEBI:57856"/>
        <dbReference type="ChEBI" id="CHEBI:59789"/>
        <dbReference type="ChEBI" id="CHEBI:90596"/>
        <dbReference type="ChEBI" id="CHEBI:90598"/>
        <dbReference type="EC" id="2.1.1.77"/>
    </reaction>
</comment>
<evidence type="ECO:0000256" key="1">
    <source>
        <dbReference type="ARBA" id="ARBA00004496"/>
    </source>
</evidence>
<dbReference type="GO" id="GO:0004719">
    <property type="term" value="F:protein-L-isoaspartate (D-aspartate) O-methyltransferase activity"/>
    <property type="evidence" value="ECO:0007669"/>
    <property type="project" value="UniProtKB-UniRule"/>
</dbReference>
<evidence type="ECO:0000256" key="7">
    <source>
        <dbReference type="HAMAP-Rule" id="MF_00090"/>
    </source>
</evidence>
<organism evidence="8 9">
    <name type="scientific">Acetomicrobium hydrogeniformans ATCC BAA-1850</name>
    <dbReference type="NCBI Taxonomy" id="592015"/>
    <lineage>
        <taxon>Bacteria</taxon>
        <taxon>Thermotogati</taxon>
        <taxon>Synergistota</taxon>
        <taxon>Synergistia</taxon>
        <taxon>Synergistales</taxon>
        <taxon>Acetomicrobiaceae</taxon>
        <taxon>Acetomicrobium</taxon>
    </lineage>
</organism>
<keyword evidence="4 7" id="KW-0489">Methyltransferase</keyword>
<feature type="active site" evidence="7">
    <location>
        <position position="64"/>
    </location>
</feature>
<dbReference type="FunFam" id="3.40.50.150:FF:000010">
    <property type="entry name" value="Protein-L-isoaspartate O-methyltransferase"/>
    <property type="match status" value="1"/>
</dbReference>
<evidence type="ECO:0000256" key="5">
    <source>
        <dbReference type="ARBA" id="ARBA00022679"/>
    </source>
</evidence>
<evidence type="ECO:0000256" key="2">
    <source>
        <dbReference type="ARBA" id="ARBA00005369"/>
    </source>
</evidence>
<dbReference type="HAMAP" id="MF_00090">
    <property type="entry name" value="PIMT"/>
    <property type="match status" value="1"/>
</dbReference>
<dbReference type="NCBIfam" id="NF001453">
    <property type="entry name" value="PRK00312.1"/>
    <property type="match status" value="1"/>
</dbReference>
<dbReference type="CDD" id="cd02440">
    <property type="entry name" value="AdoMet_MTases"/>
    <property type="match status" value="1"/>
</dbReference>
<keyword evidence="6 7" id="KW-0949">S-adenosyl-L-methionine</keyword>
<dbReference type="InterPro" id="IPR000682">
    <property type="entry name" value="PCMT"/>
</dbReference>
<dbReference type="NCBIfam" id="TIGR00080">
    <property type="entry name" value="pimt"/>
    <property type="match status" value="1"/>
</dbReference>
<dbReference type="Proteomes" id="UP000005273">
    <property type="component" value="Unassembled WGS sequence"/>
</dbReference>
<dbReference type="OrthoDB" id="9772751at2"/>
<dbReference type="GO" id="GO:0032259">
    <property type="term" value="P:methylation"/>
    <property type="evidence" value="ECO:0007669"/>
    <property type="project" value="UniProtKB-KW"/>
</dbReference>
<dbReference type="RefSeq" id="WP_009201053.1">
    <property type="nucleotide sequence ID" value="NZ_ACJX03000001.1"/>
</dbReference>
<dbReference type="AlphaFoldDB" id="A0A0T5XD36"/>
<comment type="similarity">
    <text evidence="2 7">Belongs to the methyltransferase superfamily. L-isoaspartyl/D-aspartyl protein methyltransferase family.</text>
</comment>
<dbReference type="PANTHER" id="PTHR11579:SF0">
    <property type="entry name" value="PROTEIN-L-ISOASPARTATE(D-ASPARTATE) O-METHYLTRANSFERASE"/>
    <property type="match status" value="1"/>
</dbReference>
<comment type="function">
    <text evidence="7">Catalyzes the methyl esterification of L-isoaspartyl residues in peptides and proteins that result from spontaneous decomposition of normal L-aspartyl and L-asparaginyl residues. It plays a role in the repair and/or degradation of damaged proteins.</text>
</comment>
<gene>
    <name evidence="7" type="primary">pcm</name>
    <name evidence="8" type="ORF">HMPREF1705_03526</name>
</gene>
<keyword evidence="9" id="KW-1185">Reference proteome</keyword>
<dbReference type="PANTHER" id="PTHR11579">
    <property type="entry name" value="PROTEIN-L-ISOASPARTATE O-METHYLTRANSFERASE"/>
    <property type="match status" value="1"/>
</dbReference>
<evidence type="ECO:0000313" key="8">
    <source>
        <dbReference type="EMBL" id="KRT36255.1"/>
    </source>
</evidence>
<dbReference type="STRING" id="592015.HMPREF1705_03526"/>
<dbReference type="eggNOG" id="COG2518">
    <property type="taxonomic scope" value="Bacteria"/>
</dbReference>
<comment type="caution">
    <text evidence="8">The sequence shown here is derived from an EMBL/GenBank/DDBJ whole genome shotgun (WGS) entry which is preliminary data.</text>
</comment>
<comment type="subcellular location">
    <subcellularLocation>
        <location evidence="1 7">Cytoplasm</location>
    </subcellularLocation>
</comment>
<evidence type="ECO:0000256" key="6">
    <source>
        <dbReference type="ARBA" id="ARBA00022691"/>
    </source>
</evidence>
<protein>
    <recommendedName>
        <fullName evidence="7">Protein-L-isoaspartate O-methyltransferase</fullName>
        <ecNumber evidence="7">2.1.1.77</ecNumber>
    </recommendedName>
    <alternativeName>
        <fullName evidence="7">L-isoaspartyl protein carboxyl methyltransferase</fullName>
    </alternativeName>
    <alternativeName>
        <fullName evidence="7">Protein L-isoaspartyl methyltransferase</fullName>
    </alternativeName>
    <alternativeName>
        <fullName evidence="7">Protein-beta-aspartate methyltransferase</fullName>
        <shortName evidence="7">PIMT</shortName>
    </alternativeName>
</protein>
<name>A0A0T5XD36_9BACT</name>
<dbReference type="GO" id="GO:0030091">
    <property type="term" value="P:protein repair"/>
    <property type="evidence" value="ECO:0007669"/>
    <property type="project" value="UniProtKB-UniRule"/>
</dbReference>
<dbReference type="InterPro" id="IPR029063">
    <property type="entry name" value="SAM-dependent_MTases_sf"/>
</dbReference>
<keyword evidence="3 7" id="KW-0963">Cytoplasm</keyword>
<proteinExistence type="inferred from homology"/>
<evidence type="ECO:0000313" key="9">
    <source>
        <dbReference type="Proteomes" id="UP000005273"/>
    </source>
</evidence>
<keyword evidence="5 7" id="KW-0808">Transferase</keyword>
<evidence type="ECO:0000256" key="4">
    <source>
        <dbReference type="ARBA" id="ARBA00022603"/>
    </source>
</evidence>
<dbReference type="GO" id="GO:0005737">
    <property type="term" value="C:cytoplasm"/>
    <property type="evidence" value="ECO:0007669"/>
    <property type="project" value="UniProtKB-SubCell"/>
</dbReference>
<dbReference type="EC" id="2.1.1.77" evidence="7"/>
<accession>A0A0T5XD36</accession>
<reference evidence="9" key="1">
    <citation type="submission" date="2012-09" db="EMBL/GenBank/DDBJ databases">
        <authorList>
            <person name="Weinstock G."/>
            <person name="Sodergren E."/>
            <person name="Clifton S."/>
            <person name="Fulton L."/>
            <person name="Fulton B."/>
            <person name="Courtney L."/>
            <person name="Fronick C."/>
            <person name="Harrison M."/>
            <person name="Strong C."/>
            <person name="Farmer C."/>
            <person name="Delehaunty K."/>
            <person name="Markovic C."/>
            <person name="Hall O."/>
            <person name="Minx P."/>
            <person name="Tomlinson C."/>
            <person name="Mitreva M."/>
            <person name="Nelson J."/>
            <person name="Hou S."/>
            <person name="Wollam A."/>
            <person name="Pepin K.H."/>
            <person name="Johnson M."/>
            <person name="Bhonagiri V."/>
            <person name="Nash W.E."/>
            <person name="Suruliraj S."/>
            <person name="Warren W."/>
            <person name="Chinwalla A."/>
            <person name="Mardis E.R."/>
            <person name="Wilson R.K."/>
        </authorList>
    </citation>
    <scope>NUCLEOTIDE SEQUENCE [LARGE SCALE GENOMIC DNA]</scope>
    <source>
        <strain evidence="9">OS1</strain>
    </source>
</reference>
<dbReference type="Gene3D" id="3.40.50.150">
    <property type="entry name" value="Vaccinia Virus protein VP39"/>
    <property type="match status" value="1"/>
</dbReference>